<protein>
    <submittedName>
        <fullName evidence="13">Membrane insertase YidC/Oxa/ALB C-terminal domain-containing protein</fullName>
    </submittedName>
</protein>
<organism evidence="12 13">
    <name type="scientific">Plectus sambesii</name>
    <dbReference type="NCBI Taxonomy" id="2011161"/>
    <lineage>
        <taxon>Eukaryota</taxon>
        <taxon>Metazoa</taxon>
        <taxon>Ecdysozoa</taxon>
        <taxon>Nematoda</taxon>
        <taxon>Chromadorea</taxon>
        <taxon>Plectida</taxon>
        <taxon>Plectina</taxon>
        <taxon>Plectoidea</taxon>
        <taxon>Plectidae</taxon>
        <taxon>Plectus</taxon>
    </lineage>
</organism>
<evidence type="ECO:0000256" key="4">
    <source>
        <dbReference type="ARBA" id="ARBA00022792"/>
    </source>
</evidence>
<dbReference type="GO" id="GO:0032979">
    <property type="term" value="P:protein insertion into mitochondrial inner membrane from matrix"/>
    <property type="evidence" value="ECO:0007669"/>
    <property type="project" value="TreeGrafter"/>
</dbReference>
<dbReference type="PANTHER" id="PTHR12428">
    <property type="entry name" value="OXA1"/>
    <property type="match status" value="1"/>
</dbReference>
<keyword evidence="5" id="KW-0809">Transit peptide</keyword>
<feature type="transmembrane region" description="Helical" evidence="10">
    <location>
        <begin position="177"/>
        <end position="194"/>
    </location>
</feature>
<evidence type="ECO:0000256" key="7">
    <source>
        <dbReference type="ARBA" id="ARBA00023128"/>
    </source>
</evidence>
<dbReference type="Proteomes" id="UP000887566">
    <property type="component" value="Unplaced"/>
</dbReference>
<dbReference type="AlphaFoldDB" id="A0A914V1Q7"/>
<evidence type="ECO:0000256" key="1">
    <source>
        <dbReference type="ARBA" id="ARBA00004448"/>
    </source>
</evidence>
<evidence type="ECO:0000259" key="11">
    <source>
        <dbReference type="Pfam" id="PF02096"/>
    </source>
</evidence>
<reference evidence="13" key="1">
    <citation type="submission" date="2022-11" db="UniProtKB">
        <authorList>
            <consortium name="WormBaseParasite"/>
        </authorList>
    </citation>
    <scope>IDENTIFICATION</scope>
</reference>
<name>A0A914V1Q7_9BILA</name>
<evidence type="ECO:0000256" key="8">
    <source>
        <dbReference type="ARBA" id="ARBA00023136"/>
    </source>
</evidence>
<keyword evidence="3 9" id="KW-0812">Transmembrane</keyword>
<keyword evidence="7" id="KW-0496">Mitochondrion</keyword>
<dbReference type="CDD" id="cd20069">
    <property type="entry name" value="5TM_Oxa1-like"/>
    <property type="match status" value="1"/>
</dbReference>
<keyword evidence="8 10" id="KW-0472">Membrane</keyword>
<comment type="subcellular location">
    <subcellularLocation>
        <location evidence="9">Membrane</location>
        <topology evidence="9">Multi-pass membrane protein</topology>
    </subcellularLocation>
    <subcellularLocation>
        <location evidence="1">Mitochondrion inner membrane</location>
        <topology evidence="1">Multi-pass membrane protein</topology>
    </subcellularLocation>
</comment>
<dbReference type="WBParaSite" id="PSAMB.scaffold14505size1868.g36080.t1">
    <property type="protein sequence ID" value="PSAMB.scaffold14505size1868.g36080.t1"/>
    <property type="gene ID" value="PSAMB.scaffold14505size1868.g36080"/>
</dbReference>
<feature type="transmembrane region" description="Helical" evidence="10">
    <location>
        <begin position="280"/>
        <end position="301"/>
    </location>
</feature>
<keyword evidence="4" id="KW-0999">Mitochondrion inner membrane</keyword>
<evidence type="ECO:0000256" key="5">
    <source>
        <dbReference type="ARBA" id="ARBA00022946"/>
    </source>
</evidence>
<feature type="domain" description="Membrane insertase YidC/Oxa/ALB C-terminal" evidence="11">
    <location>
        <begin position="100"/>
        <end position="292"/>
    </location>
</feature>
<feature type="transmembrane region" description="Helical" evidence="10">
    <location>
        <begin position="222"/>
        <end position="241"/>
    </location>
</feature>
<feature type="transmembrane region" description="Helical" evidence="10">
    <location>
        <begin position="98"/>
        <end position="121"/>
    </location>
</feature>
<dbReference type="InterPro" id="IPR028055">
    <property type="entry name" value="YidC/Oxa/ALB_C"/>
</dbReference>
<dbReference type="PANTHER" id="PTHR12428:SF66">
    <property type="entry name" value="MITOCHONDRIAL INNER MEMBRANE PROTEIN OXA1L"/>
    <property type="match status" value="1"/>
</dbReference>
<dbReference type="GO" id="GO:0005743">
    <property type="term" value="C:mitochondrial inner membrane"/>
    <property type="evidence" value="ECO:0007669"/>
    <property type="project" value="UniProtKB-SubCell"/>
</dbReference>
<evidence type="ECO:0000256" key="6">
    <source>
        <dbReference type="ARBA" id="ARBA00022989"/>
    </source>
</evidence>
<comment type="similarity">
    <text evidence="2 9">Belongs to the OXA1/ALB3/YidC family.</text>
</comment>
<evidence type="ECO:0000256" key="10">
    <source>
        <dbReference type="SAM" id="Phobius"/>
    </source>
</evidence>
<dbReference type="GO" id="GO:0032977">
    <property type="term" value="F:membrane insertase activity"/>
    <property type="evidence" value="ECO:0007669"/>
    <property type="project" value="InterPro"/>
</dbReference>
<evidence type="ECO:0000313" key="12">
    <source>
        <dbReference type="Proteomes" id="UP000887566"/>
    </source>
</evidence>
<evidence type="ECO:0000256" key="2">
    <source>
        <dbReference type="ARBA" id="ARBA00009877"/>
    </source>
</evidence>
<evidence type="ECO:0000256" key="9">
    <source>
        <dbReference type="RuleBase" id="RU003945"/>
    </source>
</evidence>
<keyword evidence="6 10" id="KW-1133">Transmembrane helix</keyword>
<evidence type="ECO:0000313" key="13">
    <source>
        <dbReference type="WBParaSite" id="PSAMB.scaffold14505size1868.g36080.t1"/>
    </source>
</evidence>
<evidence type="ECO:0000256" key="3">
    <source>
        <dbReference type="ARBA" id="ARBA00022692"/>
    </source>
</evidence>
<sequence>MLAAHRRPLHFTHSSSSQIRWNSSSTLFGVGGKQVNLTDLGAIPDAPAVPLPAPPEPTVQELWNAGESVLEPLGLWSAYTPPSYIRWGLESIHQNFDVPWWVCIVGLTVTMRLGLIFVPILSQRLSAKLQQHRVPLAKFQERLNDARAEQDKTQMALVFQERMDYQRKHDIKMWRQFLVLAINGGVFMTHFLALKKMAAADMPGFSSEGLWWFQDLAACDPYLILPLVSAVTIGVVAHLGIESGVRADQMNTSWWLPYVMKFGVPTVVFCFTSFYPSALCVYWCTSNAMSLIYAGVFRIPAVRELCK</sequence>
<dbReference type="Pfam" id="PF02096">
    <property type="entry name" value="60KD_IMP"/>
    <property type="match status" value="1"/>
</dbReference>
<proteinExistence type="inferred from homology"/>
<feature type="transmembrane region" description="Helical" evidence="10">
    <location>
        <begin position="253"/>
        <end position="274"/>
    </location>
</feature>
<keyword evidence="12" id="KW-1185">Reference proteome</keyword>
<dbReference type="InterPro" id="IPR001708">
    <property type="entry name" value="YidC/ALB3/OXA1/COX18"/>
</dbReference>
<accession>A0A914V1Q7</accession>